<evidence type="ECO:0000313" key="4">
    <source>
        <dbReference type="Proteomes" id="UP000604391"/>
    </source>
</evidence>
<evidence type="ECO:0000256" key="2">
    <source>
        <dbReference type="SAM" id="Phobius"/>
    </source>
</evidence>
<dbReference type="EMBL" id="DVAD01000011">
    <property type="protein sequence ID" value="HIJ99550.1"/>
    <property type="molecule type" value="Genomic_DNA"/>
</dbReference>
<feature type="transmembrane region" description="Helical" evidence="2">
    <location>
        <begin position="43"/>
        <end position="63"/>
    </location>
</feature>
<organism evidence="3 4">
    <name type="scientific">Candidatus Undinarchaeum marinum</name>
    <dbReference type="NCBI Taxonomy" id="2756141"/>
    <lineage>
        <taxon>Archaea</taxon>
        <taxon>Candidatus Undinarchaeota</taxon>
        <taxon>Candidatus Undinarchaeia</taxon>
        <taxon>Candidatus Undinarchaeales</taxon>
        <taxon>Candidatus Undinarchaeaceae</taxon>
        <taxon>Candidatus Undinarchaeum</taxon>
    </lineage>
</organism>
<evidence type="ECO:0000256" key="1">
    <source>
        <dbReference type="SAM" id="MobiDB-lite"/>
    </source>
</evidence>
<keyword evidence="4" id="KW-1185">Reference proteome</keyword>
<feature type="compositionally biased region" description="Basic and acidic residues" evidence="1">
    <location>
        <begin position="366"/>
        <end position="378"/>
    </location>
</feature>
<name>A0A832V8G1_9ARCH</name>
<proteinExistence type="predicted"/>
<keyword evidence="2" id="KW-0472">Membrane</keyword>
<dbReference type="Proteomes" id="UP000604391">
    <property type="component" value="Unassembled WGS sequence"/>
</dbReference>
<accession>A0A832V8G1</accession>
<evidence type="ECO:0000313" key="3">
    <source>
        <dbReference type="EMBL" id="HIJ99550.1"/>
    </source>
</evidence>
<keyword evidence="2" id="KW-1133">Transmembrane helix</keyword>
<feature type="transmembrane region" description="Helical" evidence="2">
    <location>
        <begin position="70"/>
        <end position="91"/>
    </location>
</feature>
<dbReference type="AlphaFoldDB" id="A0A832V8G1"/>
<keyword evidence="2" id="KW-0812">Transmembrane</keyword>
<sequence length="387" mass="43623">MADDDKSVKTLSTILNVIAIIVLIGYTYTLISSGQAELDLSFSQTQVSLMFLALMGSGVMFAYYGKSDKYGAFGTNIAVMILIMSMTAIFVTPRTQLLLPLGILGLVELGIWFWGKKKTEYGQRRAQEKTEVALAKGVDNKEARLIKGVTKTVNKLISSAMEIEEEIDKVIDFLEENGDLRTRINAQMGADKDITRLLAQVKEHIEGDELPQHEELADLVGILKELKIGEEELKEHQEKLILISMLAPLIQAMEKGEDREELEAVEHKIFRRVMRLQKKERTEEGEEAQAVGYEIQLLHHVETAVVTTENYLRNPETNKRTKKDSKTGTKLVEEAGKLSGMITGLIGKYEEQLKLMNREIKKEGKLIRVERREERKGAGESPEAEEE</sequence>
<feature type="transmembrane region" description="Helical" evidence="2">
    <location>
        <begin position="12"/>
        <end position="31"/>
    </location>
</feature>
<gene>
    <name evidence="3" type="ORF">H1011_01845</name>
</gene>
<reference evidence="3 4" key="1">
    <citation type="journal article" name="Nat. Commun.">
        <title>Undinarchaeota illuminate DPANN phylogeny and the impact of gene transfer on archaeal evolution.</title>
        <authorList>
            <person name="Dombrowski N."/>
            <person name="Williams T.A."/>
            <person name="Sun J."/>
            <person name="Woodcroft B.J."/>
            <person name="Lee J.H."/>
            <person name="Minh B.Q."/>
            <person name="Rinke C."/>
            <person name="Spang A."/>
        </authorList>
    </citation>
    <scope>NUCLEOTIDE SEQUENCE [LARGE SCALE GENOMIC DNA]</scope>
    <source>
        <strain evidence="3">MAG_bin17</strain>
    </source>
</reference>
<feature type="transmembrane region" description="Helical" evidence="2">
    <location>
        <begin position="97"/>
        <end position="115"/>
    </location>
</feature>
<protein>
    <submittedName>
        <fullName evidence="3">Uncharacterized protein</fullName>
    </submittedName>
</protein>
<comment type="caution">
    <text evidence="3">The sequence shown here is derived from an EMBL/GenBank/DDBJ whole genome shotgun (WGS) entry which is preliminary data.</text>
</comment>
<feature type="region of interest" description="Disordered" evidence="1">
    <location>
        <begin position="366"/>
        <end position="387"/>
    </location>
</feature>